<dbReference type="InterPro" id="IPR050250">
    <property type="entry name" value="Macrolide_Exporter_MacB"/>
</dbReference>
<dbReference type="Pfam" id="PF02687">
    <property type="entry name" value="FtsX"/>
    <property type="match status" value="1"/>
</dbReference>
<dbReference type="EMBL" id="DWWS01000013">
    <property type="protein sequence ID" value="HJC22473.1"/>
    <property type="molecule type" value="Genomic_DNA"/>
</dbReference>
<evidence type="ECO:0000256" key="7">
    <source>
        <dbReference type="SAM" id="Phobius"/>
    </source>
</evidence>
<keyword evidence="2" id="KW-1003">Cell membrane</keyword>
<protein>
    <submittedName>
        <fullName evidence="10">ABC transporter permease</fullName>
    </submittedName>
</protein>
<evidence type="ECO:0000259" key="9">
    <source>
        <dbReference type="Pfam" id="PF12704"/>
    </source>
</evidence>
<feature type="transmembrane region" description="Helical" evidence="7">
    <location>
        <begin position="325"/>
        <end position="348"/>
    </location>
</feature>
<dbReference type="GO" id="GO:0022857">
    <property type="term" value="F:transmembrane transporter activity"/>
    <property type="evidence" value="ECO:0007669"/>
    <property type="project" value="TreeGrafter"/>
</dbReference>
<feature type="transmembrane region" description="Helical" evidence="7">
    <location>
        <begin position="354"/>
        <end position="378"/>
    </location>
</feature>
<dbReference type="AlphaFoldDB" id="A0A9D2NCE2"/>
<dbReference type="Proteomes" id="UP000823891">
    <property type="component" value="Unassembled WGS sequence"/>
</dbReference>
<keyword evidence="4 7" id="KW-1133">Transmembrane helix</keyword>
<evidence type="ECO:0000259" key="8">
    <source>
        <dbReference type="Pfam" id="PF02687"/>
    </source>
</evidence>
<feature type="transmembrane region" description="Helical" evidence="7">
    <location>
        <begin position="271"/>
        <end position="296"/>
    </location>
</feature>
<dbReference type="InterPro" id="IPR003838">
    <property type="entry name" value="ABC3_permease_C"/>
</dbReference>
<name>A0A9D2NCE2_9FIRM</name>
<evidence type="ECO:0000256" key="5">
    <source>
        <dbReference type="ARBA" id="ARBA00023136"/>
    </source>
</evidence>
<reference evidence="10" key="1">
    <citation type="journal article" date="2021" name="PeerJ">
        <title>Extensive microbial diversity within the chicken gut microbiome revealed by metagenomics and culture.</title>
        <authorList>
            <person name="Gilroy R."/>
            <person name="Ravi A."/>
            <person name="Getino M."/>
            <person name="Pursley I."/>
            <person name="Horton D.L."/>
            <person name="Alikhan N.F."/>
            <person name="Baker D."/>
            <person name="Gharbi K."/>
            <person name="Hall N."/>
            <person name="Watson M."/>
            <person name="Adriaenssens E.M."/>
            <person name="Foster-Nyarko E."/>
            <person name="Jarju S."/>
            <person name="Secka A."/>
            <person name="Antonio M."/>
            <person name="Oren A."/>
            <person name="Chaudhuri R.R."/>
            <person name="La Ragione R."/>
            <person name="Hildebrand F."/>
            <person name="Pallen M.J."/>
        </authorList>
    </citation>
    <scope>NUCLEOTIDE SEQUENCE</scope>
    <source>
        <strain evidence="10">USAMLcec2-132</strain>
    </source>
</reference>
<feature type="transmembrane region" description="Helical" evidence="7">
    <location>
        <begin position="21"/>
        <end position="45"/>
    </location>
</feature>
<keyword evidence="5 7" id="KW-0472">Membrane</keyword>
<comment type="similarity">
    <text evidence="6">Belongs to the ABC-4 integral membrane protein family.</text>
</comment>
<feature type="domain" description="ABC3 transporter permease C-terminal" evidence="8">
    <location>
        <begin position="276"/>
        <end position="388"/>
    </location>
</feature>
<organism evidence="10 11">
    <name type="scientific">Candidatus Eisenbergiella merdavium</name>
    <dbReference type="NCBI Taxonomy" id="2838551"/>
    <lineage>
        <taxon>Bacteria</taxon>
        <taxon>Bacillati</taxon>
        <taxon>Bacillota</taxon>
        <taxon>Clostridia</taxon>
        <taxon>Lachnospirales</taxon>
        <taxon>Lachnospiraceae</taxon>
        <taxon>Eisenbergiella</taxon>
    </lineage>
</organism>
<dbReference type="Pfam" id="PF12704">
    <property type="entry name" value="MacB_PCD"/>
    <property type="match status" value="1"/>
</dbReference>
<comment type="subcellular location">
    <subcellularLocation>
        <location evidence="1">Cell membrane</location>
        <topology evidence="1">Multi-pass membrane protein</topology>
    </subcellularLocation>
</comment>
<evidence type="ECO:0000256" key="1">
    <source>
        <dbReference type="ARBA" id="ARBA00004651"/>
    </source>
</evidence>
<dbReference type="PANTHER" id="PTHR30572">
    <property type="entry name" value="MEMBRANE COMPONENT OF TRANSPORTER-RELATED"/>
    <property type="match status" value="1"/>
</dbReference>
<gene>
    <name evidence="10" type="ORF">H9761_02065</name>
</gene>
<evidence type="ECO:0000256" key="6">
    <source>
        <dbReference type="ARBA" id="ARBA00038076"/>
    </source>
</evidence>
<sequence>MVKQSIQLSWENIKSNKMRTLLTTLGIIIGVAAVIALITIVNGVIASVMGEFSSLGAGTITVSITGTPLKSGLTEADLDSLSELDNVAGISPTVSATGMAARNQTLLETVSIQGKNEVYYAHNSLVTVGRGISALDVENEAYVCVIDQDTADALFPGENPVGKTITLSGTSYTVIGLEGENDDLMASMSGFGSSYDGTVTIPYTTARKVTGQSNISSLEIYIADTDYTDRLMDEVKSVLYQAFNRNEDSYFVFAMDSLLDTMNEMMSMLTYMLAGIASIALLVGGIGIMNMMLVSVSERKQEIGLRKAMGAAPGRIQLQFLLESVVLSLMGGIVGVILGLLISIAAAGLLGTDFVFSASAVALGVGFSTAVGIIFGWAPARKASRLSPIDALRSE</sequence>
<evidence type="ECO:0000313" key="11">
    <source>
        <dbReference type="Proteomes" id="UP000823891"/>
    </source>
</evidence>
<accession>A0A9D2NCE2</accession>
<evidence type="ECO:0000256" key="4">
    <source>
        <dbReference type="ARBA" id="ARBA00022989"/>
    </source>
</evidence>
<feature type="domain" description="MacB-like periplasmic core" evidence="9">
    <location>
        <begin position="20"/>
        <end position="237"/>
    </location>
</feature>
<reference evidence="10" key="2">
    <citation type="submission" date="2021-04" db="EMBL/GenBank/DDBJ databases">
        <authorList>
            <person name="Gilroy R."/>
        </authorList>
    </citation>
    <scope>NUCLEOTIDE SEQUENCE</scope>
    <source>
        <strain evidence="10">USAMLcec2-132</strain>
    </source>
</reference>
<evidence type="ECO:0000256" key="2">
    <source>
        <dbReference type="ARBA" id="ARBA00022475"/>
    </source>
</evidence>
<evidence type="ECO:0000313" key="10">
    <source>
        <dbReference type="EMBL" id="HJC22473.1"/>
    </source>
</evidence>
<dbReference type="PANTHER" id="PTHR30572:SF4">
    <property type="entry name" value="ABC TRANSPORTER PERMEASE YTRF"/>
    <property type="match status" value="1"/>
</dbReference>
<dbReference type="InterPro" id="IPR025857">
    <property type="entry name" value="MacB_PCD"/>
</dbReference>
<dbReference type="GO" id="GO:0005886">
    <property type="term" value="C:plasma membrane"/>
    <property type="evidence" value="ECO:0007669"/>
    <property type="project" value="UniProtKB-SubCell"/>
</dbReference>
<proteinExistence type="inferred from homology"/>
<evidence type="ECO:0000256" key="3">
    <source>
        <dbReference type="ARBA" id="ARBA00022692"/>
    </source>
</evidence>
<comment type="caution">
    <text evidence="10">The sequence shown here is derived from an EMBL/GenBank/DDBJ whole genome shotgun (WGS) entry which is preliminary data.</text>
</comment>
<keyword evidence="3 7" id="KW-0812">Transmembrane</keyword>